<sequence length="915" mass="100869">MAKGKIKGSDSNNKITASNATFKNGETYTWEFEINETPPSARTLLTKGYTQDEINSYSGATVSTRGRFMTEQEKLRCPNERPLYLYIQGHTKHNVDLAIQKINEIIKTEHQSSLNRPSRFTNAPPPLMSLHSGITTVEKICVGIENAPQGFDLRGRILGAGDANLVYIRGETGANVTLRGRGSQFIDPVLGAESPEPLHLYIEHPKPEALQNAKQLTINLIQTIQSELQTYIQQQPPPVQPQQVIEQSQIPQTQFQTMNIGTLGQPNVVAIQHQDIIQHSQSNVVTLPATILTATVAGTPGPGVSVPPPGVHIPSHTGPLVPHSQAQEMQTFMPPPHVGQVQLIGPPSTVSQVQYQIHPGQQLQIQGIQPGSQSSPQPVAQMYVMSQPPPQNPAQQSFITSSNAPVSGAVSYVCTQPNMQRPATPSQGIIETVNVNLQQPPPSSPLNITQQPPPPLLHLHFPPPNFPPNQPPPPVPQTYQIQYQQVQAPVSQSQTQFVLQPGEHIVPPQLQQNHEQSQAVAQHIIPPQFEGHAPPFHLQVPPPPSAQTFLVPNAQSPQHHSQPPLPPAGEIQHQQEMEQGPLPQPVPPPQIVPPPSISQMQNSMNILTSVPPPTQPPPPQNAPWLYQAQQPQQMSQGQLQMQMPPQNIPLHNVPPPQVQAQIQYHQHIQYQNGHIPAQVHYTMQPPHQQFEQKPDSPEQQKSHGVKRRFSDVEGGQEPPPSYQCAPLPAQRHGTGASDKPKEMECDNSCYFAEKSTAAKIMNKLSECIFHISEVSEGASAEKVIDNSKSYMDHYPYLRVCHMEIETRCHINIQDISYHSLHIIHLNRLGEKRNLDQKPAGLSSGNEQNLMTESGNILVGNGPPLPPPPSPQAPWQNHHMRVPWGRPPPMPREGEPSAVCPGFPPINMPPPQIRPR</sequence>
<proteinExistence type="inferred from homology"/>
<dbReference type="InterPro" id="IPR055256">
    <property type="entry name" value="KH_1_KHDC4/BBP-like"/>
</dbReference>
<dbReference type="Gene3D" id="3.30.1370.10">
    <property type="entry name" value="K Homology domain, type 1"/>
    <property type="match status" value="2"/>
</dbReference>
<evidence type="ECO:0000256" key="1">
    <source>
        <dbReference type="ARBA" id="ARBA00006093"/>
    </source>
</evidence>
<dbReference type="GO" id="GO:0005634">
    <property type="term" value="C:nucleus"/>
    <property type="evidence" value="ECO:0007669"/>
    <property type="project" value="InterPro"/>
</dbReference>
<comment type="function">
    <text evidence="4">RNA-binding protein involved in pre-mRNA splicing. Interacts with the PRP19C/Prp19 complex/NTC/Nineteen complex which is part of the spliceosome. Involved in regulating splice site selection. Binds preferentially RNA with A/C rich sequences and poly-C stretches.</text>
</comment>
<dbReference type="STRING" id="67767.A0A0J7L281"/>
<feature type="compositionally biased region" description="Basic and acidic residues" evidence="5">
    <location>
        <begin position="690"/>
        <end position="701"/>
    </location>
</feature>
<feature type="region of interest" description="Disordered" evidence="5">
    <location>
        <begin position="686"/>
        <end position="742"/>
    </location>
</feature>
<evidence type="ECO:0000313" key="9">
    <source>
        <dbReference type="Proteomes" id="UP000036403"/>
    </source>
</evidence>
<comment type="caution">
    <text evidence="8">The sequence shown here is derived from an EMBL/GenBank/DDBJ whole genome shotgun (WGS) entry which is preliminary data.</text>
</comment>
<dbReference type="Proteomes" id="UP000036403">
    <property type="component" value="Unassembled WGS sequence"/>
</dbReference>
<dbReference type="PANTHER" id="PTHR15744">
    <property type="entry name" value="BLOM7"/>
    <property type="match status" value="1"/>
</dbReference>
<dbReference type="Pfam" id="PF22675">
    <property type="entry name" value="KH-I_KHDC4-BBP"/>
    <property type="match status" value="1"/>
</dbReference>
<dbReference type="InterPro" id="IPR036612">
    <property type="entry name" value="KH_dom_type_1_sf"/>
</dbReference>
<dbReference type="CDD" id="cd22385">
    <property type="entry name" value="KH-I_KHDC4_rpt1"/>
    <property type="match status" value="1"/>
</dbReference>
<dbReference type="PaxDb" id="67767-A0A0J7L281"/>
<feature type="domain" description="KHDC4/BBP-like KH-domain type I" evidence="6">
    <location>
        <begin position="148"/>
        <end position="222"/>
    </location>
</feature>
<accession>A0A0J7L281</accession>
<dbReference type="GO" id="GO:0003723">
    <property type="term" value="F:RNA binding"/>
    <property type="evidence" value="ECO:0007669"/>
    <property type="project" value="InterPro"/>
</dbReference>
<dbReference type="PANTHER" id="PTHR15744:SF0">
    <property type="entry name" value="KH HOMOLOGY DOMAIN-CONTAINING PROTEIN 4"/>
    <property type="match status" value="1"/>
</dbReference>
<evidence type="ECO:0000256" key="5">
    <source>
        <dbReference type="SAM" id="MobiDB-lite"/>
    </source>
</evidence>
<reference evidence="8 9" key="1">
    <citation type="submission" date="2015-04" db="EMBL/GenBank/DDBJ databases">
        <title>Lasius niger genome sequencing.</title>
        <authorList>
            <person name="Konorov E.A."/>
            <person name="Nikitin M.A."/>
            <person name="Kirill M.V."/>
            <person name="Chang P."/>
        </authorList>
    </citation>
    <scope>NUCLEOTIDE SEQUENCE [LARGE SCALE GENOMIC DNA]</scope>
    <source>
        <tissue evidence="8">Whole</tissue>
    </source>
</reference>
<feature type="non-terminal residue" evidence="8">
    <location>
        <position position="915"/>
    </location>
</feature>
<name>A0A0J7L281_LASNI</name>
<feature type="region of interest" description="Disordered" evidence="5">
    <location>
        <begin position="528"/>
        <end position="599"/>
    </location>
</feature>
<dbReference type="SUPFAM" id="SSF54791">
    <property type="entry name" value="Eukaryotic type KH-domain (KH-domain type I)"/>
    <property type="match status" value="2"/>
</dbReference>
<dbReference type="InterPro" id="IPR047890">
    <property type="entry name" value="KHDC4_KH-I_first"/>
</dbReference>
<feature type="compositionally biased region" description="Pro residues" evidence="5">
    <location>
        <begin position="582"/>
        <end position="596"/>
    </location>
</feature>
<feature type="domain" description="ATP-dependent RNA helicase PRP5/DDX46/KHDC4 KH" evidence="7">
    <location>
        <begin position="31"/>
        <end position="110"/>
    </location>
</feature>
<evidence type="ECO:0000256" key="4">
    <source>
        <dbReference type="ARBA" id="ARBA00045732"/>
    </source>
</evidence>
<comment type="similarity">
    <text evidence="1">Belongs to the KHDC4 family.</text>
</comment>
<dbReference type="CDD" id="cd22386">
    <property type="entry name" value="KH-I_KHDC4_rpt2"/>
    <property type="match status" value="1"/>
</dbReference>
<feature type="compositionally biased region" description="Pro residues" evidence="5">
    <location>
        <begin position="862"/>
        <end position="871"/>
    </location>
</feature>
<dbReference type="InterPro" id="IPR047889">
    <property type="entry name" value="KHDC4_KH-I_second"/>
</dbReference>
<dbReference type="OrthoDB" id="397265at2759"/>
<protein>
    <recommendedName>
        <fullName evidence="2">KH homology domain-containing protein 4</fullName>
    </recommendedName>
    <alternativeName>
        <fullName evidence="3">Brings lots of money 7</fullName>
    </alternativeName>
</protein>
<evidence type="ECO:0000256" key="3">
    <source>
        <dbReference type="ARBA" id="ARBA00030267"/>
    </source>
</evidence>
<dbReference type="InterPro" id="IPR056149">
    <property type="entry name" value="PRP5/DDX46/KHDC4_KH"/>
</dbReference>
<evidence type="ECO:0000259" key="6">
    <source>
        <dbReference type="Pfam" id="PF22675"/>
    </source>
</evidence>
<dbReference type="AlphaFoldDB" id="A0A0J7L281"/>
<organism evidence="8 9">
    <name type="scientific">Lasius niger</name>
    <name type="common">Black garden ant</name>
    <dbReference type="NCBI Taxonomy" id="67767"/>
    <lineage>
        <taxon>Eukaryota</taxon>
        <taxon>Metazoa</taxon>
        <taxon>Ecdysozoa</taxon>
        <taxon>Arthropoda</taxon>
        <taxon>Hexapoda</taxon>
        <taxon>Insecta</taxon>
        <taxon>Pterygota</taxon>
        <taxon>Neoptera</taxon>
        <taxon>Endopterygota</taxon>
        <taxon>Hymenoptera</taxon>
        <taxon>Apocrita</taxon>
        <taxon>Aculeata</taxon>
        <taxon>Formicoidea</taxon>
        <taxon>Formicidae</taxon>
        <taxon>Formicinae</taxon>
        <taxon>Lasius</taxon>
        <taxon>Lasius</taxon>
    </lineage>
</organism>
<feature type="region of interest" description="Disordered" evidence="5">
    <location>
        <begin position="860"/>
        <end position="915"/>
    </location>
</feature>
<feature type="compositionally biased region" description="Pro residues" evidence="5">
    <location>
        <begin position="901"/>
        <end position="915"/>
    </location>
</feature>
<evidence type="ECO:0000313" key="8">
    <source>
        <dbReference type="EMBL" id="KMQ96912.1"/>
    </source>
</evidence>
<dbReference type="FunFam" id="3.30.1370.10:FF:000037">
    <property type="entry name" value="KH domain protein"/>
    <property type="match status" value="1"/>
</dbReference>
<gene>
    <name evidence="8" type="ORF">RF55_2779</name>
</gene>
<dbReference type="Pfam" id="PF23469">
    <property type="entry name" value="KH_12"/>
    <property type="match status" value="1"/>
</dbReference>
<evidence type="ECO:0000259" key="7">
    <source>
        <dbReference type="Pfam" id="PF23469"/>
    </source>
</evidence>
<keyword evidence="9" id="KW-1185">Reference proteome</keyword>
<evidence type="ECO:0000256" key="2">
    <source>
        <dbReference type="ARBA" id="ARBA00017795"/>
    </source>
</evidence>
<dbReference type="EMBL" id="LBMM01001106">
    <property type="protein sequence ID" value="KMQ96912.1"/>
    <property type="molecule type" value="Genomic_DNA"/>
</dbReference>
<dbReference type="InterPro" id="IPR031121">
    <property type="entry name" value="RIK/BLOM7"/>
</dbReference>